<dbReference type="Proteomes" id="UP001372834">
    <property type="component" value="Unassembled WGS sequence"/>
</dbReference>
<dbReference type="EMBL" id="JAWJWE010000040">
    <property type="protein sequence ID" value="KAK6619567.1"/>
    <property type="molecule type" value="Genomic_DNA"/>
</dbReference>
<sequence length="73" mass="7763">MRKHTFAIRNRLWGDEMPTLGLTLVKLGNRCKRKFVCRSVGHGLVLPAEAAAAAATAAVAVVAATACTLYPLL</sequence>
<reference evidence="2 3" key="1">
    <citation type="submission" date="2023-10" db="EMBL/GenBank/DDBJ databases">
        <title>Genomes of two closely related lineages of the louse Polyplax serrata with different host specificities.</title>
        <authorList>
            <person name="Martinu J."/>
            <person name="Tarabai H."/>
            <person name="Stefka J."/>
            <person name="Hypsa V."/>
        </authorList>
    </citation>
    <scope>NUCLEOTIDE SEQUENCE [LARGE SCALE GENOMIC DNA]</scope>
    <source>
        <strain evidence="2">HR10_N</strain>
    </source>
</reference>
<evidence type="ECO:0000256" key="1">
    <source>
        <dbReference type="SAM" id="Phobius"/>
    </source>
</evidence>
<feature type="transmembrane region" description="Helical" evidence="1">
    <location>
        <begin position="50"/>
        <end position="72"/>
    </location>
</feature>
<comment type="caution">
    <text evidence="2">The sequence shown here is derived from an EMBL/GenBank/DDBJ whole genome shotgun (WGS) entry which is preliminary data.</text>
</comment>
<gene>
    <name evidence="2" type="ORF">RUM43_012324</name>
</gene>
<keyword evidence="1" id="KW-0812">Transmembrane</keyword>
<organism evidence="2 3">
    <name type="scientific">Polyplax serrata</name>
    <name type="common">Common mouse louse</name>
    <dbReference type="NCBI Taxonomy" id="468196"/>
    <lineage>
        <taxon>Eukaryota</taxon>
        <taxon>Metazoa</taxon>
        <taxon>Ecdysozoa</taxon>
        <taxon>Arthropoda</taxon>
        <taxon>Hexapoda</taxon>
        <taxon>Insecta</taxon>
        <taxon>Pterygota</taxon>
        <taxon>Neoptera</taxon>
        <taxon>Paraneoptera</taxon>
        <taxon>Psocodea</taxon>
        <taxon>Troctomorpha</taxon>
        <taxon>Phthiraptera</taxon>
        <taxon>Anoplura</taxon>
        <taxon>Polyplacidae</taxon>
        <taxon>Polyplax</taxon>
    </lineage>
</organism>
<proteinExistence type="predicted"/>
<evidence type="ECO:0000313" key="3">
    <source>
        <dbReference type="Proteomes" id="UP001372834"/>
    </source>
</evidence>
<keyword evidence="1" id="KW-0472">Membrane</keyword>
<evidence type="ECO:0000313" key="2">
    <source>
        <dbReference type="EMBL" id="KAK6619567.1"/>
    </source>
</evidence>
<keyword evidence="1" id="KW-1133">Transmembrane helix</keyword>
<name>A0AAN8P760_POLSC</name>
<protein>
    <submittedName>
        <fullName evidence="2">Uncharacterized protein</fullName>
    </submittedName>
</protein>
<dbReference type="AlphaFoldDB" id="A0AAN8P760"/>
<accession>A0AAN8P760</accession>